<organism evidence="1 2">
    <name type="scientific">Niastella koreensis (strain DSM 17620 / KACC 11465 / NBRC 106392 / GR20-10)</name>
    <dbReference type="NCBI Taxonomy" id="700598"/>
    <lineage>
        <taxon>Bacteria</taxon>
        <taxon>Pseudomonadati</taxon>
        <taxon>Bacteroidota</taxon>
        <taxon>Chitinophagia</taxon>
        <taxon>Chitinophagales</taxon>
        <taxon>Chitinophagaceae</taxon>
        <taxon>Niastella</taxon>
    </lineage>
</organism>
<dbReference type="Proteomes" id="UP000005438">
    <property type="component" value="Chromosome"/>
</dbReference>
<dbReference type="HOGENOM" id="CLU_1766067_0_0_10"/>
<evidence type="ECO:0000313" key="1">
    <source>
        <dbReference type="EMBL" id="AEV99715.1"/>
    </source>
</evidence>
<dbReference type="KEGG" id="nko:Niako_3410"/>
<reference evidence="1 2" key="1">
    <citation type="submission" date="2011-12" db="EMBL/GenBank/DDBJ databases">
        <title>The complete genome of Niastella koreensis GR20-10.</title>
        <authorList>
            <consortium name="US DOE Joint Genome Institute (JGI-PGF)"/>
            <person name="Lucas S."/>
            <person name="Han J."/>
            <person name="Lapidus A."/>
            <person name="Bruce D."/>
            <person name="Goodwin L."/>
            <person name="Pitluck S."/>
            <person name="Peters L."/>
            <person name="Kyrpides N."/>
            <person name="Mavromatis K."/>
            <person name="Ivanova N."/>
            <person name="Mikhailova N."/>
            <person name="Davenport K."/>
            <person name="Saunders E."/>
            <person name="Detter J.C."/>
            <person name="Tapia R."/>
            <person name="Han C."/>
            <person name="Land M."/>
            <person name="Hauser L."/>
            <person name="Markowitz V."/>
            <person name="Cheng J.-F."/>
            <person name="Hugenholtz P."/>
            <person name="Woyke T."/>
            <person name="Wu D."/>
            <person name="Tindall B."/>
            <person name="Pomrenke H."/>
            <person name="Brambilla E."/>
            <person name="Klenk H.-P."/>
            <person name="Eisen J.A."/>
        </authorList>
    </citation>
    <scope>NUCLEOTIDE SEQUENCE [LARGE SCALE GENOMIC DNA]</scope>
    <source>
        <strain evidence="2">DSM 17620 / KACC 11465 / NBRC 106392 / GR20-10</strain>
    </source>
</reference>
<name>G8TJI0_NIAKG</name>
<dbReference type="AlphaFoldDB" id="G8TJI0"/>
<protein>
    <submittedName>
        <fullName evidence="1">Uncharacterized protein</fullName>
    </submittedName>
</protein>
<proteinExistence type="predicted"/>
<evidence type="ECO:0000313" key="2">
    <source>
        <dbReference type="Proteomes" id="UP000005438"/>
    </source>
</evidence>
<sequence length="149" mass="17646">MEYFSEHHKTKWSLFKSIHEIWERHALYAAEKEKGGYTLNYWLDDDKLYRVVKGPDDEDEDGDEYEDDFIFYHLPYENICEEDLGYADETSLDTGDILVFVTEIDDTVWFTCTTMPMDRQEMTSDWAIGFTEYGTLQDMLDEGLIEKVS</sequence>
<dbReference type="STRING" id="700598.Niako_3410"/>
<gene>
    <name evidence="1" type="ordered locus">Niako_3410</name>
</gene>
<dbReference type="OrthoDB" id="680938at2"/>
<dbReference type="RefSeq" id="WP_014219629.1">
    <property type="nucleotide sequence ID" value="NC_016609.1"/>
</dbReference>
<accession>G8TJI0</accession>
<dbReference type="EMBL" id="CP003178">
    <property type="protein sequence ID" value="AEV99715.1"/>
    <property type="molecule type" value="Genomic_DNA"/>
</dbReference>